<comment type="catalytic activity">
    <reaction evidence="5">
        <text>L-glutaminyl-[peptide chain release factor] + S-adenosyl-L-methionine = N(5)-methyl-L-glutaminyl-[peptide chain release factor] + S-adenosyl-L-homocysteine + H(+)</text>
        <dbReference type="Rhea" id="RHEA:42896"/>
        <dbReference type="Rhea" id="RHEA-COMP:10271"/>
        <dbReference type="Rhea" id="RHEA-COMP:10272"/>
        <dbReference type="ChEBI" id="CHEBI:15378"/>
        <dbReference type="ChEBI" id="CHEBI:30011"/>
        <dbReference type="ChEBI" id="CHEBI:57856"/>
        <dbReference type="ChEBI" id="CHEBI:59789"/>
        <dbReference type="ChEBI" id="CHEBI:61891"/>
        <dbReference type="EC" id="2.1.1.297"/>
    </reaction>
</comment>
<feature type="domain" description="Methyltransferase small" evidence="6">
    <location>
        <begin position="111"/>
        <end position="191"/>
    </location>
</feature>
<evidence type="ECO:0000256" key="4">
    <source>
        <dbReference type="ARBA" id="ARBA00022691"/>
    </source>
</evidence>
<feature type="domain" description="Release factor glutamine methyltransferase N-terminal" evidence="7">
    <location>
        <begin position="5"/>
        <end position="75"/>
    </location>
</feature>
<dbReference type="AlphaFoldDB" id="A0A235BQ42"/>
<dbReference type="GO" id="GO:0102559">
    <property type="term" value="F:peptide chain release factor N(5)-glutamine methyltransferase activity"/>
    <property type="evidence" value="ECO:0007669"/>
    <property type="project" value="UniProtKB-EC"/>
</dbReference>
<protein>
    <recommendedName>
        <fullName evidence="1">peptide chain release factor N(5)-glutamine methyltransferase</fullName>
        <ecNumber evidence="1">2.1.1.297</ecNumber>
    </recommendedName>
</protein>
<dbReference type="InterPro" id="IPR040758">
    <property type="entry name" value="PrmC_N"/>
</dbReference>
<evidence type="ECO:0000259" key="7">
    <source>
        <dbReference type="Pfam" id="PF17827"/>
    </source>
</evidence>
<reference evidence="8 10" key="1">
    <citation type="submission" date="2017-07" db="EMBL/GenBank/DDBJ databases">
        <title>Recovery of genomes from metagenomes via a dereplication, aggregation, and scoring strategy.</title>
        <authorList>
            <person name="Sieber C.M."/>
            <person name="Probst A.J."/>
            <person name="Sharrar A."/>
            <person name="Thomas B.C."/>
            <person name="Hess M."/>
            <person name="Tringe S.G."/>
            <person name="Banfield J.F."/>
        </authorList>
    </citation>
    <scope>NUCLEOTIDE SEQUENCE [LARGE SCALE GENOMIC DNA]</scope>
    <source>
        <strain evidence="8">JGI_Cruoil_03_44_89</strain>
    </source>
</reference>
<sequence>MTVGEAIRWVGSSLKVNEIEEADLEAGYMVANLLERDRNHLHLSYQEKLAHPDEIALLEMVKRRIKREPVQYIIGECGFLDYIFYVGEGVFIPRPETELLVLKARDYLLDTHSAIVYDIGTGCGVVGLSLAKLIPDLSVYASDITDLRFARMNRKRLGVTKKVCLLAGSLFEPYKALPNADMIVSNPPYIRTGKIPFLAPEIRNFEPRESIDGGEDGLSFIKKLTSDAPLYLKPGGILIFEIGDGEWRKAEKIASIYFNRVSVEIDYNGKERVCICELD</sequence>
<proteinExistence type="predicted"/>
<dbReference type="InterPro" id="IPR002052">
    <property type="entry name" value="DNA_methylase_N6_adenine_CS"/>
</dbReference>
<dbReference type="EC" id="2.1.1.297" evidence="1"/>
<dbReference type="GO" id="GO:0003676">
    <property type="term" value="F:nucleic acid binding"/>
    <property type="evidence" value="ECO:0007669"/>
    <property type="project" value="InterPro"/>
</dbReference>
<comment type="caution">
    <text evidence="8">The sequence shown here is derived from an EMBL/GenBank/DDBJ whole genome shotgun (WGS) entry which is preliminary data.</text>
</comment>
<dbReference type="NCBIfam" id="TIGR00536">
    <property type="entry name" value="hemK_fam"/>
    <property type="match status" value="1"/>
</dbReference>
<organism evidence="8 10">
    <name type="scientific">candidate division WOR-3 bacterium JGI_Cruoil_03_44_89</name>
    <dbReference type="NCBI Taxonomy" id="1973748"/>
    <lineage>
        <taxon>Bacteria</taxon>
        <taxon>Bacteria division WOR-3</taxon>
    </lineage>
</organism>
<dbReference type="InterPro" id="IPR019874">
    <property type="entry name" value="RF_methyltr_PrmC"/>
</dbReference>
<dbReference type="GO" id="GO:0032259">
    <property type="term" value="P:methylation"/>
    <property type="evidence" value="ECO:0007669"/>
    <property type="project" value="UniProtKB-KW"/>
</dbReference>
<dbReference type="InterPro" id="IPR050320">
    <property type="entry name" value="N5-glutamine_MTase"/>
</dbReference>
<dbReference type="EMBL" id="NOZQ01000203">
    <property type="protein sequence ID" value="OYD14129.1"/>
    <property type="molecule type" value="Genomic_DNA"/>
</dbReference>
<dbReference type="InterPro" id="IPR029063">
    <property type="entry name" value="SAM-dependent_MTases_sf"/>
</dbReference>
<dbReference type="SUPFAM" id="SSF53335">
    <property type="entry name" value="S-adenosyl-L-methionine-dependent methyltransferases"/>
    <property type="match status" value="1"/>
</dbReference>
<dbReference type="PANTHER" id="PTHR18895:SF74">
    <property type="entry name" value="MTRF1L RELEASE FACTOR GLUTAMINE METHYLTRANSFERASE"/>
    <property type="match status" value="1"/>
</dbReference>
<keyword evidence="4" id="KW-0949">S-adenosyl-L-methionine</keyword>
<dbReference type="Pfam" id="PF05175">
    <property type="entry name" value="MTS"/>
    <property type="match status" value="1"/>
</dbReference>
<keyword evidence="3 8" id="KW-0808">Transferase</keyword>
<dbReference type="NCBIfam" id="TIGR03534">
    <property type="entry name" value="RF_mod_PrmC"/>
    <property type="match status" value="1"/>
</dbReference>
<dbReference type="Gene3D" id="3.40.50.150">
    <property type="entry name" value="Vaccinia Virus protein VP39"/>
    <property type="match status" value="1"/>
</dbReference>
<name>A0A235BQ42_UNCW3</name>
<evidence type="ECO:0000256" key="3">
    <source>
        <dbReference type="ARBA" id="ARBA00022679"/>
    </source>
</evidence>
<evidence type="ECO:0000256" key="2">
    <source>
        <dbReference type="ARBA" id="ARBA00022603"/>
    </source>
</evidence>
<gene>
    <name evidence="8" type="primary">prmC</name>
    <name evidence="9" type="ORF">CH333_07885</name>
    <name evidence="8" type="ORF">CH333_08900</name>
</gene>
<dbReference type="PROSITE" id="PS00092">
    <property type="entry name" value="N6_MTASE"/>
    <property type="match status" value="1"/>
</dbReference>
<dbReference type="PANTHER" id="PTHR18895">
    <property type="entry name" value="HEMK METHYLTRANSFERASE"/>
    <property type="match status" value="1"/>
</dbReference>
<accession>A0A235BQ42</accession>
<dbReference type="CDD" id="cd02440">
    <property type="entry name" value="AdoMet_MTases"/>
    <property type="match status" value="1"/>
</dbReference>
<evidence type="ECO:0000259" key="6">
    <source>
        <dbReference type="Pfam" id="PF05175"/>
    </source>
</evidence>
<evidence type="ECO:0000256" key="5">
    <source>
        <dbReference type="ARBA" id="ARBA00048391"/>
    </source>
</evidence>
<dbReference type="EMBL" id="NOZQ01000182">
    <property type="protein sequence ID" value="OYD14447.1"/>
    <property type="molecule type" value="Genomic_DNA"/>
</dbReference>
<dbReference type="InterPro" id="IPR004556">
    <property type="entry name" value="HemK-like"/>
</dbReference>
<dbReference type="InterPro" id="IPR007848">
    <property type="entry name" value="Small_mtfrase_dom"/>
</dbReference>
<keyword evidence="2 8" id="KW-0489">Methyltransferase</keyword>
<evidence type="ECO:0000313" key="9">
    <source>
        <dbReference type="EMBL" id="OYD14447.1"/>
    </source>
</evidence>
<dbReference type="Pfam" id="PF17827">
    <property type="entry name" value="PrmC_N"/>
    <property type="match status" value="1"/>
</dbReference>
<evidence type="ECO:0000313" key="10">
    <source>
        <dbReference type="Proteomes" id="UP000215215"/>
    </source>
</evidence>
<dbReference type="Gene3D" id="1.10.8.10">
    <property type="entry name" value="DNA helicase RuvA subunit, C-terminal domain"/>
    <property type="match status" value="1"/>
</dbReference>
<evidence type="ECO:0000256" key="1">
    <source>
        <dbReference type="ARBA" id="ARBA00012771"/>
    </source>
</evidence>
<dbReference type="Proteomes" id="UP000215215">
    <property type="component" value="Unassembled WGS sequence"/>
</dbReference>
<evidence type="ECO:0000313" key="8">
    <source>
        <dbReference type="EMBL" id="OYD14129.1"/>
    </source>
</evidence>